<dbReference type="STRING" id="2282107.A0A286UDZ9"/>
<dbReference type="SMART" id="SM01131">
    <property type="entry name" value="DHHA2"/>
    <property type="match status" value="1"/>
</dbReference>
<gene>
    <name evidence="6" type="ORF">PNOK_0628300</name>
</gene>
<evidence type="ECO:0000259" key="5">
    <source>
        <dbReference type="SMART" id="SM01131"/>
    </source>
</evidence>
<dbReference type="OrthoDB" id="374045at2759"/>
<keyword evidence="4" id="KW-0464">Manganese</keyword>
<dbReference type="GO" id="GO:0005737">
    <property type="term" value="C:cytoplasm"/>
    <property type="evidence" value="ECO:0007669"/>
    <property type="project" value="InterPro"/>
</dbReference>
<comment type="cofactor">
    <cofactor evidence="1">
        <name>Mn(2+)</name>
        <dbReference type="ChEBI" id="CHEBI:29035"/>
    </cofactor>
</comment>
<dbReference type="Pfam" id="PF02833">
    <property type="entry name" value="DHHA2"/>
    <property type="match status" value="1"/>
</dbReference>
<dbReference type="SUPFAM" id="SSF64182">
    <property type="entry name" value="DHH phosphoesterases"/>
    <property type="match status" value="1"/>
</dbReference>
<evidence type="ECO:0000256" key="2">
    <source>
        <dbReference type="ARBA" id="ARBA00022723"/>
    </source>
</evidence>
<evidence type="ECO:0000256" key="4">
    <source>
        <dbReference type="ARBA" id="ARBA00023211"/>
    </source>
</evidence>
<dbReference type="InterPro" id="IPR001667">
    <property type="entry name" value="DDH_dom"/>
</dbReference>
<sequence>MTLSDFLLKSKTDYLNDVKNGSGREWTVVMGNEAGDLDSVASSIALSWVLSAVKKIPSIALLQISRNDLGLRPENVHALKLASLSTDQNEILCIDDLPSLTPFPSNRFALVDHNRLLSQFAENNSDVKVVAVLDHHEDEGLYKDTANPRMIVVPTGSASSVVTQYIRKEVLDGVERVSIPRELSDLLLTAILIDTNGLVPGGKGELLDHEAAAFLVPRSSILGSNSGLSNPGSTSGAISFLSTSSSETELHKLPSLRSLAEELSEKKNDISDLTSLDLLRRDYKQYAWTPSSSWASSSTQPIQVGLSTVPLDLRDWFLRDLTSTTSSDSEPVFWNSIDSFINQRGLDVLGILTTFRKHGKHRRQALFVINSTSEQEKISGLEKRIQEGLEGSEQLALKRKEISDMISKYLSKHLKKEKGKREEITKQIKDGEESVKHKIHLYKQGNAKATRKVVAPLLKQIVEGP</sequence>
<dbReference type="InParanoid" id="A0A286UDZ9"/>
<dbReference type="GO" id="GO:0046872">
    <property type="term" value="F:metal ion binding"/>
    <property type="evidence" value="ECO:0007669"/>
    <property type="project" value="UniProtKB-KW"/>
</dbReference>
<keyword evidence="2" id="KW-0479">Metal-binding</keyword>
<reference evidence="6 7" key="1">
    <citation type="journal article" date="2017" name="Mol. Ecol.">
        <title>Comparative and population genomic landscape of Phellinus noxius: A hypervariable fungus causing root rot in trees.</title>
        <authorList>
            <person name="Chung C.L."/>
            <person name="Lee T.J."/>
            <person name="Akiba M."/>
            <person name="Lee H.H."/>
            <person name="Kuo T.H."/>
            <person name="Liu D."/>
            <person name="Ke H.M."/>
            <person name="Yokoi T."/>
            <person name="Roa M.B."/>
            <person name="Lu M.J."/>
            <person name="Chang Y.Y."/>
            <person name="Ann P.J."/>
            <person name="Tsai J.N."/>
            <person name="Chen C.Y."/>
            <person name="Tzean S.S."/>
            <person name="Ota Y."/>
            <person name="Hattori T."/>
            <person name="Sahashi N."/>
            <person name="Liou R.F."/>
            <person name="Kikuchi T."/>
            <person name="Tsai I.J."/>
        </authorList>
    </citation>
    <scope>NUCLEOTIDE SEQUENCE [LARGE SCALE GENOMIC DNA]</scope>
    <source>
        <strain evidence="6 7">FFPRI411160</strain>
    </source>
</reference>
<evidence type="ECO:0000256" key="1">
    <source>
        <dbReference type="ARBA" id="ARBA00001936"/>
    </source>
</evidence>
<comment type="caution">
    <text evidence="6">The sequence shown here is derived from an EMBL/GenBank/DDBJ whole genome shotgun (WGS) entry which is preliminary data.</text>
</comment>
<dbReference type="EMBL" id="NBII01000006">
    <property type="protein sequence ID" value="PAV17797.1"/>
    <property type="molecule type" value="Genomic_DNA"/>
</dbReference>
<keyword evidence="3" id="KW-0378">Hydrolase</keyword>
<accession>A0A286UDZ9</accession>
<feature type="domain" description="DHHA2" evidence="5">
    <location>
        <begin position="260"/>
        <end position="462"/>
    </location>
</feature>
<evidence type="ECO:0000313" key="6">
    <source>
        <dbReference type="EMBL" id="PAV17797.1"/>
    </source>
</evidence>
<dbReference type="InterPro" id="IPR038763">
    <property type="entry name" value="DHH_sf"/>
</dbReference>
<evidence type="ECO:0000313" key="7">
    <source>
        <dbReference type="Proteomes" id="UP000217199"/>
    </source>
</evidence>
<dbReference type="Pfam" id="PF01368">
    <property type="entry name" value="DHH"/>
    <property type="match status" value="1"/>
</dbReference>
<dbReference type="Gene3D" id="3.10.310.20">
    <property type="entry name" value="DHHA2 domain"/>
    <property type="match status" value="1"/>
</dbReference>
<dbReference type="Gene3D" id="3.90.1640.10">
    <property type="entry name" value="inorganic pyrophosphatase (n-terminal core)"/>
    <property type="match status" value="1"/>
</dbReference>
<protein>
    <submittedName>
        <fullName evidence="6">DHH phosphoesterase</fullName>
    </submittedName>
</protein>
<dbReference type="Proteomes" id="UP000217199">
    <property type="component" value="Unassembled WGS sequence"/>
</dbReference>
<proteinExistence type="predicted"/>
<dbReference type="PANTHER" id="PTHR12112">
    <property type="entry name" value="BNIP - RELATED"/>
    <property type="match status" value="1"/>
</dbReference>
<name>A0A286UDZ9_9AGAM</name>
<dbReference type="InterPro" id="IPR038222">
    <property type="entry name" value="DHHA2_dom_sf"/>
</dbReference>
<dbReference type="GO" id="GO:0004309">
    <property type="term" value="F:exopolyphosphatase activity"/>
    <property type="evidence" value="ECO:0007669"/>
    <property type="project" value="TreeGrafter"/>
</dbReference>
<organism evidence="6 7">
    <name type="scientific">Pyrrhoderma noxium</name>
    <dbReference type="NCBI Taxonomy" id="2282107"/>
    <lineage>
        <taxon>Eukaryota</taxon>
        <taxon>Fungi</taxon>
        <taxon>Dikarya</taxon>
        <taxon>Basidiomycota</taxon>
        <taxon>Agaricomycotina</taxon>
        <taxon>Agaricomycetes</taxon>
        <taxon>Hymenochaetales</taxon>
        <taxon>Hymenochaetaceae</taxon>
        <taxon>Pyrrhoderma</taxon>
    </lineage>
</organism>
<keyword evidence="7" id="KW-1185">Reference proteome</keyword>
<dbReference type="PANTHER" id="PTHR12112:SF39">
    <property type="entry name" value="EG:152A3.5 PROTEIN (FBGN0003116_PN PROTEIN)"/>
    <property type="match status" value="1"/>
</dbReference>
<dbReference type="AlphaFoldDB" id="A0A286UDZ9"/>
<dbReference type="InterPro" id="IPR004097">
    <property type="entry name" value="DHHA2"/>
</dbReference>
<evidence type="ECO:0000256" key="3">
    <source>
        <dbReference type="ARBA" id="ARBA00022801"/>
    </source>
</evidence>
<dbReference type="FunCoup" id="A0A286UDZ9">
    <property type="interactions" value="201"/>
</dbReference>